<comment type="PTM">
    <text evidence="11">Cleaved by autocatalysis into a large and a small subunit.</text>
</comment>
<dbReference type="Proteomes" id="UP000437709">
    <property type="component" value="Unassembled WGS sequence"/>
</dbReference>
<evidence type="ECO:0000256" key="7">
    <source>
        <dbReference type="ARBA" id="ARBA00023315"/>
    </source>
</evidence>
<dbReference type="GO" id="GO:0006750">
    <property type="term" value="P:glutathione biosynthetic process"/>
    <property type="evidence" value="ECO:0007669"/>
    <property type="project" value="UniProtKB-KW"/>
</dbReference>
<dbReference type="InterPro" id="IPR000101">
    <property type="entry name" value="GGT_peptidase"/>
</dbReference>
<comment type="pathway">
    <text evidence="11">Sulfur metabolism; glutathione metabolism.</text>
</comment>
<dbReference type="InterPro" id="IPR051792">
    <property type="entry name" value="GGT_bact"/>
</dbReference>
<evidence type="ECO:0000256" key="4">
    <source>
        <dbReference type="ARBA" id="ARBA00022679"/>
    </source>
</evidence>
<dbReference type="Gene3D" id="3.60.20.40">
    <property type="match status" value="1"/>
</dbReference>
<protein>
    <recommendedName>
        <fullName evidence="11">Glutathione hydrolase proenzyme</fullName>
        <ecNumber evidence="11">2.3.2.2</ecNumber>
        <ecNumber evidence="11">3.4.19.13</ecNumber>
    </recommendedName>
    <component>
        <recommendedName>
            <fullName evidence="11">Glutathione hydrolase large chain</fullName>
        </recommendedName>
    </component>
    <component>
        <recommendedName>
            <fullName evidence="11">Glutathione hydrolase small chain</fullName>
        </recommendedName>
    </component>
</protein>
<dbReference type="InterPro" id="IPR029055">
    <property type="entry name" value="Ntn_hydrolases_N"/>
</dbReference>
<keyword evidence="12" id="KW-0732">Signal</keyword>
<dbReference type="RefSeq" id="WP_152195533.1">
    <property type="nucleotide sequence ID" value="NZ_VUKD01000003.1"/>
</dbReference>
<evidence type="ECO:0000256" key="12">
    <source>
        <dbReference type="SAM" id="SignalP"/>
    </source>
</evidence>
<dbReference type="NCBIfam" id="TIGR00066">
    <property type="entry name" value="g_glut_trans"/>
    <property type="match status" value="1"/>
</dbReference>
<proteinExistence type="inferred from homology"/>
<comment type="catalytic activity">
    <reaction evidence="1 11">
        <text>an S-substituted glutathione + H2O = an S-substituted L-cysteinylglycine + L-glutamate</text>
        <dbReference type="Rhea" id="RHEA:59468"/>
        <dbReference type="ChEBI" id="CHEBI:15377"/>
        <dbReference type="ChEBI" id="CHEBI:29985"/>
        <dbReference type="ChEBI" id="CHEBI:90779"/>
        <dbReference type="ChEBI" id="CHEBI:143103"/>
        <dbReference type="EC" id="3.4.19.13"/>
    </reaction>
</comment>
<evidence type="ECO:0000313" key="14">
    <source>
        <dbReference type="Proteomes" id="UP000437709"/>
    </source>
</evidence>
<feature type="signal peptide" evidence="12">
    <location>
        <begin position="1"/>
        <end position="29"/>
    </location>
</feature>
<dbReference type="Gene3D" id="1.10.246.130">
    <property type="match status" value="1"/>
</dbReference>
<dbReference type="PRINTS" id="PR01210">
    <property type="entry name" value="GGTRANSPTASE"/>
</dbReference>
<sequence length="641" mass="66482">MSETALGRTRPVALLLTAMALLAALVVGASPADAHGKGRGGHHDAVPRPEETATAVGYGGAVTALDSYATAAGMEVLRRGGNAVDAAIAASAMLGVTRPYDGSIGGGGFFVIYDARRDEVTTIDARETAPAATEPDVFLEDGVETPFPERRVSGLSQGVPGLVAGWELAAERYGRMPLHKLLRPAVEVAERGFVADETYEIRTTANAEIFNRFTSSRDLFLVEGEDAAGAPAFVSPEPGDVVRNPDLADTYRLIARHGTEAFYGGEIAEAIVDTVQSPPLVPGDTGPAVRPGLMELGDLDAYEAKWRDPTRVEYRDFTVFGMGPPSSGGTTVGQALNILENFDLGAMPEADALHLMLEAEALAFADRGRYLGDPDFVPVPVEGLLDQGYADERAALILQPFQAAPRPVPFGVPPGAPAADVIPAGAPAAGGVVGASENDAVPAVVPASTSNTTHLTTTDRWGNVVALTFSIEQIGGSGIAVDGYGFLLNNELTDFSTAVGEANSPDGGKRPRSSIAPTMIFQDGDPFLAYGTPGGATIITTVLQVGLNVMDLGMDLPDAIAAPRLLNANSPTTPAEPEVPAATREVLAAYGHMLVPPTPSPIGDAIGNANGIQFGRHGLLAAAEPVRFGGGSATVLKHWRS</sequence>
<organism evidence="13 14">
    <name type="scientific">Georgenia subflava</name>
    <dbReference type="NCBI Taxonomy" id="1622177"/>
    <lineage>
        <taxon>Bacteria</taxon>
        <taxon>Bacillati</taxon>
        <taxon>Actinomycetota</taxon>
        <taxon>Actinomycetes</taxon>
        <taxon>Micrococcales</taxon>
        <taxon>Bogoriellaceae</taxon>
        <taxon>Georgenia</taxon>
    </lineage>
</organism>
<feature type="active site" description="Nucleophile" evidence="9">
    <location>
        <position position="452"/>
    </location>
</feature>
<evidence type="ECO:0000256" key="6">
    <source>
        <dbReference type="ARBA" id="ARBA00023145"/>
    </source>
</evidence>
<dbReference type="GO" id="GO:0036374">
    <property type="term" value="F:glutathione hydrolase activity"/>
    <property type="evidence" value="ECO:0007669"/>
    <property type="project" value="UniProtKB-UniRule"/>
</dbReference>
<feature type="binding site" evidence="10">
    <location>
        <position position="494"/>
    </location>
    <ligand>
        <name>L-glutamate</name>
        <dbReference type="ChEBI" id="CHEBI:29985"/>
    </ligand>
</feature>
<comment type="caution">
    <text evidence="13">The sequence shown here is derived from an EMBL/GenBank/DDBJ whole genome shotgun (WGS) entry which is preliminary data.</text>
</comment>
<evidence type="ECO:0000256" key="5">
    <source>
        <dbReference type="ARBA" id="ARBA00022801"/>
    </source>
</evidence>
<evidence type="ECO:0000256" key="9">
    <source>
        <dbReference type="PIRSR" id="PIRSR600101-1"/>
    </source>
</evidence>
<comment type="subunit">
    <text evidence="11">This enzyme consists of two polypeptide chains, which are synthesized in precursor form from a single polypeptide.</text>
</comment>
<dbReference type="PANTHER" id="PTHR43199">
    <property type="entry name" value="GLUTATHIONE HYDROLASE"/>
    <property type="match status" value="1"/>
</dbReference>
<evidence type="ECO:0000313" key="13">
    <source>
        <dbReference type="EMBL" id="MPV37459.1"/>
    </source>
</evidence>
<comment type="catalytic activity">
    <reaction evidence="8 11">
        <text>an N-terminal (5-L-glutamyl)-[peptide] + an alpha-amino acid = 5-L-glutamyl amino acid + an N-terminal L-alpha-aminoacyl-[peptide]</text>
        <dbReference type="Rhea" id="RHEA:23904"/>
        <dbReference type="Rhea" id="RHEA-COMP:9780"/>
        <dbReference type="Rhea" id="RHEA-COMP:9795"/>
        <dbReference type="ChEBI" id="CHEBI:77644"/>
        <dbReference type="ChEBI" id="CHEBI:78597"/>
        <dbReference type="ChEBI" id="CHEBI:78599"/>
        <dbReference type="ChEBI" id="CHEBI:78608"/>
        <dbReference type="EC" id="2.3.2.2"/>
    </reaction>
</comment>
<keyword evidence="4 11" id="KW-0808">Transferase</keyword>
<dbReference type="OrthoDB" id="9781342at2"/>
<evidence type="ECO:0000256" key="11">
    <source>
        <dbReference type="RuleBase" id="RU368036"/>
    </source>
</evidence>
<keyword evidence="14" id="KW-1185">Reference proteome</keyword>
<accession>A0A6N7EH45</accession>
<reference evidence="13 14" key="1">
    <citation type="submission" date="2019-10" db="EMBL/GenBank/DDBJ databases">
        <title>Georgenia wutianyii sp. nov. and Georgenia yuyongxinii sp. nov. isolated from plateau pika (Ochotona curzoniae) in the Qinghai-Tibet plateau of China.</title>
        <authorList>
            <person name="Tian Z."/>
        </authorList>
    </citation>
    <scope>NUCLEOTIDE SEQUENCE [LARGE SCALE GENOMIC DNA]</scope>
    <source>
        <strain evidence="13 14">JCM 19765</strain>
    </source>
</reference>
<comment type="catalytic activity">
    <reaction evidence="2 11">
        <text>glutathione + H2O = L-cysteinylglycine + L-glutamate</text>
        <dbReference type="Rhea" id="RHEA:28807"/>
        <dbReference type="ChEBI" id="CHEBI:15377"/>
        <dbReference type="ChEBI" id="CHEBI:29985"/>
        <dbReference type="ChEBI" id="CHEBI:57925"/>
        <dbReference type="ChEBI" id="CHEBI:61694"/>
        <dbReference type="EC" id="3.4.19.13"/>
    </reaction>
</comment>
<keyword evidence="5 11" id="KW-0378">Hydrolase</keyword>
<gene>
    <name evidence="13" type="primary">ggt</name>
    <name evidence="13" type="ORF">GB881_10460</name>
</gene>
<dbReference type="Pfam" id="PF01019">
    <property type="entry name" value="G_glu_transpept"/>
    <property type="match status" value="1"/>
</dbReference>
<feature type="binding site" evidence="10">
    <location>
        <begin position="513"/>
        <end position="514"/>
    </location>
    <ligand>
        <name>L-glutamate</name>
        <dbReference type="ChEBI" id="CHEBI:29985"/>
    </ligand>
</feature>
<dbReference type="EC" id="2.3.2.2" evidence="11"/>
<name>A0A6N7EH45_9MICO</name>
<keyword evidence="7 11" id="KW-0012">Acyltransferase</keyword>
<dbReference type="InterPro" id="IPR043137">
    <property type="entry name" value="GGT_ssub_C"/>
</dbReference>
<evidence type="ECO:0000256" key="8">
    <source>
        <dbReference type="ARBA" id="ARBA00047417"/>
    </source>
</evidence>
<dbReference type="SUPFAM" id="SSF56235">
    <property type="entry name" value="N-terminal nucleophile aminohydrolases (Ntn hydrolases)"/>
    <property type="match status" value="1"/>
</dbReference>
<keyword evidence="11" id="KW-0317">Glutathione biosynthesis</keyword>
<comment type="similarity">
    <text evidence="3 11">Belongs to the gamma-glutamyltransferase family.</text>
</comment>
<evidence type="ECO:0000256" key="10">
    <source>
        <dbReference type="PIRSR" id="PIRSR600101-2"/>
    </source>
</evidence>
<evidence type="ECO:0000256" key="2">
    <source>
        <dbReference type="ARBA" id="ARBA00001089"/>
    </source>
</evidence>
<dbReference type="PANTHER" id="PTHR43199:SF1">
    <property type="entry name" value="GLUTATHIONE HYDROLASE PROENZYME"/>
    <property type="match status" value="1"/>
</dbReference>
<dbReference type="UniPathway" id="UPA00204"/>
<dbReference type="AlphaFoldDB" id="A0A6N7EH45"/>
<dbReference type="InterPro" id="IPR043138">
    <property type="entry name" value="GGT_lsub"/>
</dbReference>
<feature type="binding site" evidence="10">
    <location>
        <position position="535"/>
    </location>
    <ligand>
        <name>L-glutamate</name>
        <dbReference type="ChEBI" id="CHEBI:29985"/>
    </ligand>
</feature>
<dbReference type="GO" id="GO:0103068">
    <property type="term" value="F:leukotriene C4 gamma-glutamyl transferase activity"/>
    <property type="evidence" value="ECO:0007669"/>
    <property type="project" value="UniProtKB-EC"/>
</dbReference>
<keyword evidence="6 11" id="KW-0865">Zymogen</keyword>
<dbReference type="EC" id="3.4.19.13" evidence="11"/>
<dbReference type="EMBL" id="WHPC01000037">
    <property type="protein sequence ID" value="MPV37459.1"/>
    <property type="molecule type" value="Genomic_DNA"/>
</dbReference>
<evidence type="ECO:0000256" key="1">
    <source>
        <dbReference type="ARBA" id="ARBA00001049"/>
    </source>
</evidence>
<feature type="binding site" evidence="10">
    <location>
        <position position="126"/>
    </location>
    <ligand>
        <name>L-glutamate</name>
        <dbReference type="ChEBI" id="CHEBI:29985"/>
    </ligand>
</feature>
<evidence type="ECO:0000256" key="3">
    <source>
        <dbReference type="ARBA" id="ARBA00009381"/>
    </source>
</evidence>
<feature type="chain" id="PRO_5039358536" description="Glutathione hydrolase proenzyme" evidence="12">
    <location>
        <begin position="30"/>
        <end position="641"/>
    </location>
</feature>
<dbReference type="GO" id="GO:0006751">
    <property type="term" value="P:glutathione catabolic process"/>
    <property type="evidence" value="ECO:0007669"/>
    <property type="project" value="UniProtKB-UniRule"/>
</dbReference>